<evidence type="ECO:0000256" key="1">
    <source>
        <dbReference type="SAM" id="Coils"/>
    </source>
</evidence>
<name>A0ABU6YPY2_9FABA</name>
<dbReference type="Proteomes" id="UP001341840">
    <property type="component" value="Unassembled WGS sequence"/>
</dbReference>
<comment type="caution">
    <text evidence="3">The sequence shown here is derived from an EMBL/GenBank/DDBJ whole genome shotgun (WGS) entry which is preliminary data.</text>
</comment>
<organism evidence="3 4">
    <name type="scientific">Stylosanthes scabra</name>
    <dbReference type="NCBI Taxonomy" id="79078"/>
    <lineage>
        <taxon>Eukaryota</taxon>
        <taxon>Viridiplantae</taxon>
        <taxon>Streptophyta</taxon>
        <taxon>Embryophyta</taxon>
        <taxon>Tracheophyta</taxon>
        <taxon>Spermatophyta</taxon>
        <taxon>Magnoliopsida</taxon>
        <taxon>eudicotyledons</taxon>
        <taxon>Gunneridae</taxon>
        <taxon>Pentapetalae</taxon>
        <taxon>rosids</taxon>
        <taxon>fabids</taxon>
        <taxon>Fabales</taxon>
        <taxon>Fabaceae</taxon>
        <taxon>Papilionoideae</taxon>
        <taxon>50 kb inversion clade</taxon>
        <taxon>dalbergioids sensu lato</taxon>
        <taxon>Dalbergieae</taxon>
        <taxon>Pterocarpus clade</taxon>
        <taxon>Stylosanthes</taxon>
    </lineage>
</organism>
<accession>A0ABU6YPY2</accession>
<feature type="domain" description="Putative plant transposon protein" evidence="2">
    <location>
        <begin position="55"/>
        <end position="207"/>
    </location>
</feature>
<evidence type="ECO:0000313" key="4">
    <source>
        <dbReference type="Proteomes" id="UP001341840"/>
    </source>
</evidence>
<reference evidence="3 4" key="1">
    <citation type="journal article" date="2023" name="Plants (Basel)">
        <title>Bridging the Gap: Combining Genomics and Transcriptomics Approaches to Understand Stylosanthes scabra, an Orphan Legume from the Brazilian Caatinga.</title>
        <authorList>
            <person name="Ferreira-Neto J.R.C."/>
            <person name="da Silva M.D."/>
            <person name="Binneck E."/>
            <person name="de Melo N.F."/>
            <person name="da Silva R.H."/>
            <person name="de Melo A.L.T.M."/>
            <person name="Pandolfi V."/>
            <person name="Bustamante F.O."/>
            <person name="Brasileiro-Vidal A.C."/>
            <person name="Benko-Iseppon A.M."/>
        </authorList>
    </citation>
    <scope>NUCLEOTIDE SEQUENCE [LARGE SCALE GENOMIC DNA]</scope>
    <source>
        <tissue evidence="3">Leaves</tissue>
    </source>
</reference>
<proteinExistence type="predicted"/>
<keyword evidence="4" id="KW-1185">Reference proteome</keyword>
<keyword evidence="1" id="KW-0175">Coiled coil</keyword>
<sequence>MASSSTCHYDHHLFRALHHQEIYQKYIHKKGVTPEKSFDLQEGQYPEVSEQIQLRGWRRLSKPRTKISKDLVLEFYTNAVRTEEELATGEDYPYTSFVRGTDVDFSVAKIREVLRIRHMTLGAETDFKTRQYEDQRIIIHSMIPTGNKSEITVARAVLTHSIIKGHDVRVEELIADNIAVLAEGVQGRSKLCFPSPIYRLCKEAGVPMGEFRNTDQIQVAKPITAKVMTTTRGRIINQPQNQPNEEDEDNYDAEYLYTNHEQGQEMEYEAEMQYEGAGAEEDNYQHQEQPNFAEYESNFQQHKEDQQQGFQFLNEELASMKIRQEQFFENMRKAQFQYFDELKALRTRQDEMVNQQNNFYRQIMREQEKTIKEIEEVKKFQEKEQKEAWKARKRRKQSYSAKQSYSVESREFTPRRHYPRLGVAEPHGSSGLIQHPMPRCDARRLGVDQATQKRSLHQVLNA</sequence>
<evidence type="ECO:0000259" key="2">
    <source>
        <dbReference type="Pfam" id="PF20167"/>
    </source>
</evidence>
<dbReference type="InterPro" id="IPR046796">
    <property type="entry name" value="Transposase_32_dom"/>
</dbReference>
<dbReference type="EMBL" id="JASCZI010242984">
    <property type="protein sequence ID" value="MED6212472.1"/>
    <property type="molecule type" value="Genomic_DNA"/>
</dbReference>
<gene>
    <name evidence="3" type="ORF">PIB30_083624</name>
</gene>
<feature type="coiled-coil region" evidence="1">
    <location>
        <begin position="357"/>
        <end position="384"/>
    </location>
</feature>
<protein>
    <recommendedName>
        <fullName evidence="2">Putative plant transposon protein domain-containing protein</fullName>
    </recommendedName>
</protein>
<evidence type="ECO:0000313" key="3">
    <source>
        <dbReference type="EMBL" id="MED6212472.1"/>
    </source>
</evidence>
<dbReference type="Pfam" id="PF20167">
    <property type="entry name" value="Transposase_32"/>
    <property type="match status" value="1"/>
</dbReference>